<feature type="transmembrane region" description="Helical" evidence="1">
    <location>
        <begin position="154"/>
        <end position="176"/>
    </location>
</feature>
<keyword evidence="3" id="KW-1185">Reference proteome</keyword>
<organism evidence="2 3">
    <name type="scientific">Lactuca saligna</name>
    <name type="common">Willowleaf lettuce</name>
    <dbReference type="NCBI Taxonomy" id="75948"/>
    <lineage>
        <taxon>Eukaryota</taxon>
        <taxon>Viridiplantae</taxon>
        <taxon>Streptophyta</taxon>
        <taxon>Embryophyta</taxon>
        <taxon>Tracheophyta</taxon>
        <taxon>Spermatophyta</taxon>
        <taxon>Magnoliopsida</taxon>
        <taxon>eudicotyledons</taxon>
        <taxon>Gunneridae</taxon>
        <taxon>Pentapetalae</taxon>
        <taxon>asterids</taxon>
        <taxon>campanulids</taxon>
        <taxon>Asterales</taxon>
        <taxon>Asteraceae</taxon>
        <taxon>Cichorioideae</taxon>
        <taxon>Cichorieae</taxon>
        <taxon>Lactucinae</taxon>
        <taxon>Lactuca</taxon>
    </lineage>
</organism>
<proteinExistence type="predicted"/>
<keyword evidence="1" id="KW-0472">Membrane</keyword>
<keyword evidence="1" id="KW-1133">Transmembrane helix</keyword>
<reference evidence="2" key="1">
    <citation type="submission" date="2023-04" db="EMBL/GenBank/DDBJ databases">
        <authorList>
            <person name="Vijverberg K."/>
            <person name="Xiong W."/>
            <person name="Schranz E."/>
        </authorList>
    </citation>
    <scope>NUCLEOTIDE SEQUENCE</scope>
</reference>
<name>A0AA35YXY8_LACSI</name>
<keyword evidence="1" id="KW-0812">Transmembrane</keyword>
<gene>
    <name evidence="2" type="ORF">LSALG_LOCUS21858</name>
</gene>
<protein>
    <submittedName>
        <fullName evidence="2">Uncharacterized protein</fullName>
    </submittedName>
</protein>
<evidence type="ECO:0000313" key="3">
    <source>
        <dbReference type="Proteomes" id="UP001177003"/>
    </source>
</evidence>
<dbReference type="Proteomes" id="UP001177003">
    <property type="component" value="Chromosome 4"/>
</dbReference>
<dbReference type="AlphaFoldDB" id="A0AA35YXY8"/>
<sequence length="204" mass="23059">MKHGQNMIIDLDSLRYNEVLRPVIECLKYSSLAQALTMVESVSFVHLSKAYSSSLYNKENDIIYFEVTSQKTLITKSHFCRLLGLTSSNALVYQESISSTILIEMFYQMGYTGDIALLSKFSKPFLPPIFNGLFTLLFKSFFEQVAGSDNASMLLYTLIYGLYHGVVLDFGAILWIHLIQSSASASCTHKFLVHDFGQSWSIEL</sequence>
<dbReference type="EMBL" id="OX465080">
    <property type="protein sequence ID" value="CAI9282209.1"/>
    <property type="molecule type" value="Genomic_DNA"/>
</dbReference>
<evidence type="ECO:0000313" key="2">
    <source>
        <dbReference type="EMBL" id="CAI9282209.1"/>
    </source>
</evidence>
<evidence type="ECO:0000256" key="1">
    <source>
        <dbReference type="SAM" id="Phobius"/>
    </source>
</evidence>
<accession>A0AA35YXY8</accession>